<dbReference type="EMBL" id="VSSQ01045534">
    <property type="protein sequence ID" value="MPM99444.1"/>
    <property type="molecule type" value="Genomic_DNA"/>
</dbReference>
<organism evidence="2">
    <name type="scientific">bioreactor metagenome</name>
    <dbReference type="NCBI Taxonomy" id="1076179"/>
    <lineage>
        <taxon>unclassified sequences</taxon>
        <taxon>metagenomes</taxon>
        <taxon>ecological metagenomes</taxon>
    </lineage>
</organism>
<gene>
    <name evidence="2" type="ORF">SDC9_146635</name>
</gene>
<name>A0A645EBM2_9ZZZZ</name>
<proteinExistence type="predicted"/>
<evidence type="ECO:0000256" key="1">
    <source>
        <dbReference type="SAM" id="MobiDB-lite"/>
    </source>
</evidence>
<protein>
    <submittedName>
        <fullName evidence="2">Uncharacterized protein</fullName>
    </submittedName>
</protein>
<accession>A0A645EBM2</accession>
<comment type="caution">
    <text evidence="2">The sequence shown here is derived from an EMBL/GenBank/DDBJ whole genome shotgun (WGS) entry which is preliminary data.</text>
</comment>
<evidence type="ECO:0000313" key="2">
    <source>
        <dbReference type="EMBL" id="MPM99444.1"/>
    </source>
</evidence>
<dbReference type="AlphaFoldDB" id="A0A645EBM2"/>
<dbReference type="InterPro" id="IPR007731">
    <property type="entry name" value="DUF669"/>
</dbReference>
<reference evidence="2" key="1">
    <citation type="submission" date="2019-08" db="EMBL/GenBank/DDBJ databases">
        <authorList>
            <person name="Kucharzyk K."/>
            <person name="Murdoch R.W."/>
            <person name="Higgins S."/>
            <person name="Loffler F."/>
        </authorList>
    </citation>
    <scope>NUCLEOTIDE SEQUENCE</scope>
</reference>
<sequence>MKDTRSGTGRYLQLEFEIIDGEFKNRKLWARLNLENPNPDAVRMARADLSAICRAVNVLTPRDSLELHNLPLVITVRCKKNQDDEMTNEIKSYAPKATSAAVTPPPQATANAAPPWAKK</sequence>
<feature type="compositionally biased region" description="Low complexity" evidence="1">
    <location>
        <begin position="97"/>
        <end position="119"/>
    </location>
</feature>
<feature type="region of interest" description="Disordered" evidence="1">
    <location>
        <begin position="96"/>
        <end position="119"/>
    </location>
</feature>
<dbReference type="Pfam" id="PF05037">
    <property type="entry name" value="DUF669"/>
    <property type="match status" value="1"/>
</dbReference>